<dbReference type="AlphaFoldDB" id="A0A1N6GAI2"/>
<dbReference type="RefSeq" id="WP_074239707.1">
    <property type="nucleotide sequence ID" value="NZ_FSRA01000001.1"/>
</dbReference>
<dbReference type="InterPro" id="IPR011008">
    <property type="entry name" value="Dimeric_a/b-barrel"/>
</dbReference>
<dbReference type="Gene3D" id="3.30.70.1060">
    <property type="entry name" value="Dimeric alpha+beta barrel"/>
    <property type="match status" value="1"/>
</dbReference>
<comment type="similarity">
    <text evidence="1">Belongs to the YciI family.</text>
</comment>
<organism evidence="3 4">
    <name type="scientific">Chitinophaga niabensis</name>
    <dbReference type="NCBI Taxonomy" id="536979"/>
    <lineage>
        <taxon>Bacteria</taxon>
        <taxon>Pseudomonadati</taxon>
        <taxon>Bacteroidota</taxon>
        <taxon>Chitinophagia</taxon>
        <taxon>Chitinophagales</taxon>
        <taxon>Chitinophagaceae</taxon>
        <taxon>Chitinophaga</taxon>
    </lineage>
</organism>
<dbReference type="EMBL" id="FSRA01000001">
    <property type="protein sequence ID" value="SIO04461.1"/>
    <property type="molecule type" value="Genomic_DNA"/>
</dbReference>
<feature type="domain" description="YCII-related" evidence="2">
    <location>
        <begin position="59"/>
        <end position="121"/>
    </location>
</feature>
<dbReference type="OrthoDB" id="8481699at2"/>
<sequence length="138" mass="15589">MAKLLPVLLLAVFLTFVIARFTSKPLKTAAAEEPIQKTESKKYWMVMLRSDINRQQDPGTTSQLRDAHISAVRNLVKEGKLIVASPFTENEELQDVIIVECKDSLEVVDLIQQDSAVAAGWLKAEIRPCWPARSMYFK</sequence>
<name>A0A1N6GAI2_9BACT</name>
<gene>
    <name evidence="3" type="ORF">SAMN04488055_2665</name>
</gene>
<evidence type="ECO:0000313" key="4">
    <source>
        <dbReference type="Proteomes" id="UP000185003"/>
    </source>
</evidence>
<accession>A0A1N6GAI2</accession>
<dbReference type="Pfam" id="PF03795">
    <property type="entry name" value="YCII"/>
    <property type="match status" value="1"/>
</dbReference>
<evidence type="ECO:0000256" key="1">
    <source>
        <dbReference type="ARBA" id="ARBA00007689"/>
    </source>
</evidence>
<keyword evidence="4" id="KW-1185">Reference proteome</keyword>
<dbReference type="InterPro" id="IPR005545">
    <property type="entry name" value="YCII"/>
</dbReference>
<dbReference type="SUPFAM" id="SSF54909">
    <property type="entry name" value="Dimeric alpha+beta barrel"/>
    <property type="match status" value="1"/>
</dbReference>
<proteinExistence type="inferred from homology"/>
<evidence type="ECO:0000259" key="2">
    <source>
        <dbReference type="Pfam" id="PF03795"/>
    </source>
</evidence>
<evidence type="ECO:0000313" key="3">
    <source>
        <dbReference type="EMBL" id="SIO04461.1"/>
    </source>
</evidence>
<dbReference type="Proteomes" id="UP000185003">
    <property type="component" value="Unassembled WGS sequence"/>
</dbReference>
<reference evidence="3 4" key="1">
    <citation type="submission" date="2016-11" db="EMBL/GenBank/DDBJ databases">
        <authorList>
            <person name="Jaros S."/>
            <person name="Januszkiewicz K."/>
            <person name="Wedrychowicz H."/>
        </authorList>
    </citation>
    <scope>NUCLEOTIDE SEQUENCE [LARGE SCALE GENOMIC DNA]</scope>
    <source>
        <strain evidence="3 4">DSM 24787</strain>
    </source>
</reference>
<protein>
    <submittedName>
        <fullName evidence="3">YCII-related domain-containing protein</fullName>
    </submittedName>
</protein>
<dbReference type="STRING" id="536979.SAMN04488055_2665"/>